<organism evidence="1 2">
    <name type="scientific">Elysia crispata</name>
    <name type="common">lettuce slug</name>
    <dbReference type="NCBI Taxonomy" id="231223"/>
    <lineage>
        <taxon>Eukaryota</taxon>
        <taxon>Metazoa</taxon>
        <taxon>Spiralia</taxon>
        <taxon>Lophotrochozoa</taxon>
        <taxon>Mollusca</taxon>
        <taxon>Gastropoda</taxon>
        <taxon>Heterobranchia</taxon>
        <taxon>Euthyneura</taxon>
        <taxon>Panpulmonata</taxon>
        <taxon>Sacoglossa</taxon>
        <taxon>Placobranchoidea</taxon>
        <taxon>Plakobranchidae</taxon>
        <taxon>Elysia</taxon>
    </lineage>
</organism>
<reference evidence="1" key="1">
    <citation type="journal article" date="2023" name="G3 (Bethesda)">
        <title>A reference genome for the long-term kleptoplast-retaining sea slug Elysia crispata morphotype clarki.</title>
        <authorList>
            <person name="Eastman K.E."/>
            <person name="Pendleton A.L."/>
            <person name="Shaikh M.A."/>
            <person name="Suttiyut T."/>
            <person name="Ogas R."/>
            <person name="Tomko P."/>
            <person name="Gavelis G."/>
            <person name="Widhalm J.R."/>
            <person name="Wisecaver J.H."/>
        </authorList>
    </citation>
    <scope>NUCLEOTIDE SEQUENCE</scope>
    <source>
        <strain evidence="1">ECLA1</strain>
    </source>
</reference>
<evidence type="ECO:0000313" key="1">
    <source>
        <dbReference type="EMBL" id="KAK3784147.1"/>
    </source>
</evidence>
<dbReference type="AlphaFoldDB" id="A0AAE1AAT5"/>
<evidence type="ECO:0000313" key="2">
    <source>
        <dbReference type="Proteomes" id="UP001283361"/>
    </source>
</evidence>
<protein>
    <submittedName>
        <fullName evidence="1">Uncharacterized protein</fullName>
    </submittedName>
</protein>
<comment type="caution">
    <text evidence="1">The sequence shown here is derived from an EMBL/GenBank/DDBJ whole genome shotgun (WGS) entry which is preliminary data.</text>
</comment>
<proteinExistence type="predicted"/>
<accession>A0AAE1AAT5</accession>
<sequence>MAAVRTEQAGSATFTLYHGCCEDGTSRQRDIHAESWLLWGRTKHAARHSRFDMPAVMTEQAGSATFTLYHGCCGDGTSRQRDIHAVSWLLWGRNKQAARHSRCIMAAVGRNKQAARHSRCIMAAVGRNKQAARHSRCIMAAVGRNKQAARHSRCIIAAVGRNKQAARHSRCIMAAVGRNKQAARHSRCIMAAVRTEQAGSATFTLYHGCCGDGTSRQRDIHAVSWLLWGRNKQAARHSRCIMAAVRTEQAGSATFTLYHGCCEDGTSRQRDIHAVSWLLWDGTSRQRDIHAVSWLL</sequence>
<dbReference type="Proteomes" id="UP001283361">
    <property type="component" value="Unassembled WGS sequence"/>
</dbReference>
<gene>
    <name evidence="1" type="ORF">RRG08_030938</name>
</gene>
<name>A0AAE1AAT5_9GAST</name>
<dbReference type="EMBL" id="JAWDGP010002306">
    <property type="protein sequence ID" value="KAK3784147.1"/>
    <property type="molecule type" value="Genomic_DNA"/>
</dbReference>
<keyword evidence="2" id="KW-1185">Reference proteome</keyword>